<dbReference type="EMBL" id="JBAHYK010000409">
    <property type="protein sequence ID" value="KAL0574308.1"/>
    <property type="molecule type" value="Genomic_DNA"/>
</dbReference>
<dbReference type="InterPro" id="IPR051218">
    <property type="entry name" value="Sec_MonoDiacylglyc_Lipase"/>
</dbReference>
<organism evidence="6 7">
    <name type="scientific">Marasmius crinis-equi</name>
    <dbReference type="NCBI Taxonomy" id="585013"/>
    <lineage>
        <taxon>Eukaryota</taxon>
        <taxon>Fungi</taxon>
        <taxon>Dikarya</taxon>
        <taxon>Basidiomycota</taxon>
        <taxon>Agaricomycotina</taxon>
        <taxon>Agaricomycetes</taxon>
        <taxon>Agaricomycetidae</taxon>
        <taxon>Agaricales</taxon>
        <taxon>Marasmiineae</taxon>
        <taxon>Marasmiaceae</taxon>
        <taxon>Marasmius</taxon>
    </lineage>
</organism>
<comment type="catalytic activity">
    <reaction evidence="3">
        <text>a diacylglycerol + H2O = a monoacylglycerol + a fatty acid + H(+)</text>
        <dbReference type="Rhea" id="RHEA:32731"/>
        <dbReference type="ChEBI" id="CHEBI:15377"/>
        <dbReference type="ChEBI" id="CHEBI:15378"/>
        <dbReference type="ChEBI" id="CHEBI:17408"/>
        <dbReference type="ChEBI" id="CHEBI:18035"/>
        <dbReference type="ChEBI" id="CHEBI:28868"/>
    </reaction>
</comment>
<sequence length="337" mass="35818">MLDFNAFKMGSPDPLAGRFEVIPGRSGTLLKRALVLRKLSFHRLANMPLISSLRSLCILGISLTGILAMPTGSASVEPRAVSQDTFNDLVFYFQYASSAYVDSCARPNGNTLVLQIDEASTDTQAFIARDDTRREIVVALRGSTSDQDFETDAEIALAPFVSPGISPPGGSLAHTGFLTAWNSIANQVISTVRSQLAAHPGYGLVSSGHSLGGALSGLAGISLQQNFPGSTTRMFTYGQPRTFNPTAANFVNAQFGTRAFRGVHTTDGVPTIIPRILGYQHHGVEYWNFQDPASAATVKQCAASGEDATCSDSIPSQGINDAHLTYFNIAAGTAFCT</sequence>
<dbReference type="InterPro" id="IPR029058">
    <property type="entry name" value="AB_hydrolase_fold"/>
</dbReference>
<keyword evidence="1" id="KW-1015">Disulfide bond</keyword>
<gene>
    <name evidence="6" type="ORF">V5O48_007646</name>
</gene>
<dbReference type="Proteomes" id="UP001465976">
    <property type="component" value="Unassembled WGS sequence"/>
</dbReference>
<evidence type="ECO:0000313" key="6">
    <source>
        <dbReference type="EMBL" id="KAL0574308.1"/>
    </source>
</evidence>
<keyword evidence="7" id="KW-1185">Reference proteome</keyword>
<dbReference type="InterPro" id="IPR002921">
    <property type="entry name" value="Fungal_lipase-type"/>
</dbReference>
<accession>A0ABR3FG29</accession>
<evidence type="ECO:0000256" key="2">
    <source>
        <dbReference type="ARBA" id="ARBA00043996"/>
    </source>
</evidence>
<evidence type="ECO:0000256" key="1">
    <source>
        <dbReference type="ARBA" id="ARBA00023157"/>
    </source>
</evidence>
<evidence type="ECO:0000256" key="3">
    <source>
        <dbReference type="ARBA" id="ARBA00047591"/>
    </source>
</evidence>
<evidence type="ECO:0000259" key="5">
    <source>
        <dbReference type="Pfam" id="PF01764"/>
    </source>
</evidence>
<feature type="domain" description="Fungal lipase-type" evidence="5">
    <location>
        <begin position="137"/>
        <end position="274"/>
    </location>
</feature>
<comment type="similarity">
    <text evidence="2">Belongs to the AB hydrolase superfamily. Lipase family. Class 3 subfamily.</text>
</comment>
<comment type="caution">
    <text evidence="6">The sequence shown here is derived from an EMBL/GenBank/DDBJ whole genome shotgun (WGS) entry which is preliminary data.</text>
</comment>
<dbReference type="PANTHER" id="PTHR45856">
    <property type="entry name" value="ALPHA/BETA-HYDROLASES SUPERFAMILY PROTEIN"/>
    <property type="match status" value="1"/>
</dbReference>
<comment type="catalytic activity">
    <reaction evidence="4">
        <text>a monoacylglycerol + H2O = glycerol + a fatty acid + H(+)</text>
        <dbReference type="Rhea" id="RHEA:15245"/>
        <dbReference type="ChEBI" id="CHEBI:15377"/>
        <dbReference type="ChEBI" id="CHEBI:15378"/>
        <dbReference type="ChEBI" id="CHEBI:17408"/>
        <dbReference type="ChEBI" id="CHEBI:17754"/>
        <dbReference type="ChEBI" id="CHEBI:28868"/>
    </reaction>
</comment>
<dbReference type="Gene3D" id="3.40.50.1820">
    <property type="entry name" value="alpha/beta hydrolase"/>
    <property type="match status" value="1"/>
</dbReference>
<name>A0ABR3FG29_9AGAR</name>
<dbReference type="SUPFAM" id="SSF53474">
    <property type="entry name" value="alpha/beta-Hydrolases"/>
    <property type="match status" value="1"/>
</dbReference>
<dbReference type="Pfam" id="PF01764">
    <property type="entry name" value="Lipase_3"/>
    <property type="match status" value="1"/>
</dbReference>
<evidence type="ECO:0000256" key="4">
    <source>
        <dbReference type="ARBA" id="ARBA00048461"/>
    </source>
</evidence>
<evidence type="ECO:0000313" key="7">
    <source>
        <dbReference type="Proteomes" id="UP001465976"/>
    </source>
</evidence>
<protein>
    <recommendedName>
        <fullName evidence="5">Fungal lipase-type domain-containing protein</fullName>
    </recommendedName>
</protein>
<proteinExistence type="inferred from homology"/>
<dbReference type="CDD" id="cd00519">
    <property type="entry name" value="Lipase_3"/>
    <property type="match status" value="1"/>
</dbReference>
<dbReference type="PANTHER" id="PTHR45856:SF11">
    <property type="entry name" value="FUNGAL LIPASE-LIKE DOMAIN-CONTAINING PROTEIN"/>
    <property type="match status" value="1"/>
</dbReference>
<reference evidence="6 7" key="1">
    <citation type="submission" date="2024-02" db="EMBL/GenBank/DDBJ databases">
        <title>A draft genome for the cacao thread blight pathogen Marasmius crinis-equi.</title>
        <authorList>
            <person name="Cohen S.P."/>
            <person name="Baruah I.K."/>
            <person name="Amoako-Attah I."/>
            <person name="Bukari Y."/>
            <person name="Meinhardt L.W."/>
            <person name="Bailey B.A."/>
        </authorList>
    </citation>
    <scope>NUCLEOTIDE SEQUENCE [LARGE SCALE GENOMIC DNA]</scope>
    <source>
        <strain evidence="6 7">GH-76</strain>
    </source>
</reference>